<evidence type="ECO:0000256" key="5">
    <source>
        <dbReference type="ARBA" id="ARBA00023128"/>
    </source>
</evidence>
<evidence type="ECO:0000256" key="7">
    <source>
        <dbReference type="ARBA" id="ARBA00040545"/>
    </source>
</evidence>
<organism evidence="8">
    <name type="scientific">marine metagenome</name>
    <dbReference type="NCBI Taxonomy" id="408172"/>
    <lineage>
        <taxon>unclassified sequences</taxon>
        <taxon>metagenomes</taxon>
        <taxon>ecological metagenomes</taxon>
    </lineage>
</organism>
<evidence type="ECO:0000256" key="6">
    <source>
        <dbReference type="ARBA" id="ARBA00037410"/>
    </source>
</evidence>
<protein>
    <recommendedName>
        <fullName evidence="7">Enoyl-CoA hydratase domain-containing protein 3, mitochondrial</fullName>
    </recommendedName>
</protein>
<dbReference type="InterPro" id="IPR014748">
    <property type="entry name" value="Enoyl-CoA_hydra_C"/>
</dbReference>
<name>A0A381YK56_9ZZZZ</name>
<gene>
    <name evidence="8" type="ORF">METZ01_LOCUS129757</name>
</gene>
<dbReference type="SUPFAM" id="SSF52096">
    <property type="entry name" value="ClpP/crotonase"/>
    <property type="match status" value="1"/>
</dbReference>
<proteinExistence type="predicted"/>
<dbReference type="AlphaFoldDB" id="A0A381YK56"/>
<sequence>MQMMKYIQEELKSIDNDKNIRVVVVESASNKIFCSGHNLKEVKSMIKEDDLNAQKTLFAECSNMMKSLQSLSKPVIAKVNGIATAAGTQLVASCDLAYGSLESTYATPGVNIGLFCHTPSVAVSRMIGKKPMMEMLFTGAPIDAEKAKNIGLINDAVDQQKLDQKISEVCSGICQKSSEVVAMGKKSFYRQSEMPLSEAYDFTSAQMVKNLTLNDANEGISAFIEKRDPEWQGS</sequence>
<dbReference type="GO" id="GO:0016836">
    <property type="term" value="F:hydro-lyase activity"/>
    <property type="evidence" value="ECO:0007669"/>
    <property type="project" value="TreeGrafter"/>
</dbReference>
<evidence type="ECO:0000256" key="4">
    <source>
        <dbReference type="ARBA" id="ARBA00023098"/>
    </source>
</evidence>
<keyword evidence="2" id="KW-0276">Fatty acid metabolism</keyword>
<accession>A0A381YK56</accession>
<evidence type="ECO:0000256" key="2">
    <source>
        <dbReference type="ARBA" id="ARBA00022832"/>
    </source>
</evidence>
<keyword evidence="3" id="KW-0809">Transit peptide</keyword>
<reference evidence="8" key="1">
    <citation type="submission" date="2018-05" db="EMBL/GenBank/DDBJ databases">
        <authorList>
            <person name="Lanie J.A."/>
            <person name="Ng W.-L."/>
            <person name="Kazmierczak K.M."/>
            <person name="Andrzejewski T.M."/>
            <person name="Davidsen T.M."/>
            <person name="Wayne K.J."/>
            <person name="Tettelin H."/>
            <person name="Glass J.I."/>
            <person name="Rusch D."/>
            <person name="Podicherti R."/>
            <person name="Tsui H.-C.T."/>
            <person name="Winkler M.E."/>
        </authorList>
    </citation>
    <scope>NUCLEOTIDE SEQUENCE</scope>
</reference>
<comment type="subcellular location">
    <subcellularLocation>
        <location evidence="1">Mitochondrion</location>
    </subcellularLocation>
</comment>
<dbReference type="InterPro" id="IPR029045">
    <property type="entry name" value="ClpP/crotonase-like_dom_sf"/>
</dbReference>
<keyword evidence="5" id="KW-0496">Mitochondrion</keyword>
<dbReference type="InterPro" id="IPR001753">
    <property type="entry name" value="Enoyl-CoA_hydra/iso"/>
</dbReference>
<evidence type="ECO:0000256" key="1">
    <source>
        <dbReference type="ARBA" id="ARBA00004173"/>
    </source>
</evidence>
<dbReference type="Gene3D" id="1.10.12.10">
    <property type="entry name" value="Lyase 2-enoyl-coa Hydratase, Chain A, domain 2"/>
    <property type="match status" value="1"/>
</dbReference>
<dbReference type="PANTHER" id="PTHR43602:SF1">
    <property type="entry name" value="ENOYL-COA HYDRATASE DOMAIN-CONTAINING PROTEIN 3, MITOCHONDRIAL"/>
    <property type="match status" value="1"/>
</dbReference>
<dbReference type="EMBL" id="UINC01018330">
    <property type="protein sequence ID" value="SVA76903.1"/>
    <property type="molecule type" value="Genomic_DNA"/>
</dbReference>
<evidence type="ECO:0000313" key="8">
    <source>
        <dbReference type="EMBL" id="SVA76903.1"/>
    </source>
</evidence>
<evidence type="ECO:0000256" key="3">
    <source>
        <dbReference type="ARBA" id="ARBA00022946"/>
    </source>
</evidence>
<dbReference type="PANTHER" id="PTHR43602">
    <property type="match status" value="1"/>
</dbReference>
<comment type="function">
    <text evidence="6">May play a role in fatty acid biosynthesis and insulin sensitivity.</text>
</comment>
<dbReference type="GO" id="GO:0005739">
    <property type="term" value="C:mitochondrion"/>
    <property type="evidence" value="ECO:0007669"/>
    <property type="project" value="UniProtKB-SubCell"/>
</dbReference>
<dbReference type="InterPro" id="IPR052377">
    <property type="entry name" value="Mitochondrial_ECH-domain"/>
</dbReference>
<dbReference type="Gene3D" id="3.90.226.10">
    <property type="entry name" value="2-enoyl-CoA Hydratase, Chain A, domain 1"/>
    <property type="match status" value="1"/>
</dbReference>
<dbReference type="CDD" id="cd06558">
    <property type="entry name" value="crotonase-like"/>
    <property type="match status" value="1"/>
</dbReference>
<dbReference type="GO" id="GO:0006631">
    <property type="term" value="P:fatty acid metabolic process"/>
    <property type="evidence" value="ECO:0007669"/>
    <property type="project" value="UniProtKB-KW"/>
</dbReference>
<keyword evidence="4" id="KW-0443">Lipid metabolism</keyword>
<dbReference type="Pfam" id="PF00378">
    <property type="entry name" value="ECH_1"/>
    <property type="match status" value="1"/>
</dbReference>